<dbReference type="PANTHER" id="PTHR35342:SF5">
    <property type="entry name" value="TRICARBOXYLIC TRANSPORT PROTEIN"/>
    <property type="match status" value="1"/>
</dbReference>
<feature type="transmembrane region" description="Helical" evidence="1">
    <location>
        <begin position="163"/>
        <end position="181"/>
    </location>
</feature>
<feature type="transmembrane region" description="Helical" evidence="1">
    <location>
        <begin position="579"/>
        <end position="596"/>
    </location>
</feature>
<dbReference type="PANTHER" id="PTHR35342">
    <property type="entry name" value="TRICARBOXYLIC TRANSPORT PROTEIN"/>
    <property type="match status" value="1"/>
</dbReference>
<feature type="transmembrane region" description="Helical" evidence="1">
    <location>
        <begin position="12"/>
        <end position="32"/>
    </location>
</feature>
<feature type="transmembrane region" description="Helical" evidence="1">
    <location>
        <begin position="103"/>
        <end position="128"/>
    </location>
</feature>
<evidence type="ECO:0000313" key="4">
    <source>
        <dbReference type="Proteomes" id="UP001296943"/>
    </source>
</evidence>
<dbReference type="InterPro" id="IPR002823">
    <property type="entry name" value="DUF112_TM"/>
</dbReference>
<keyword evidence="4" id="KW-1185">Reference proteome</keyword>
<feature type="transmembrane region" description="Helical" evidence="1">
    <location>
        <begin position="44"/>
        <end position="66"/>
    </location>
</feature>
<accession>A0ABS2N2C1</accession>
<evidence type="ECO:0000313" key="3">
    <source>
        <dbReference type="EMBL" id="MBM7572289.1"/>
    </source>
</evidence>
<comment type="caution">
    <text evidence="3">The sequence shown here is derived from an EMBL/GenBank/DDBJ whole genome shotgun (WGS) entry which is preliminary data.</text>
</comment>
<feature type="transmembrane region" description="Helical" evidence="1">
    <location>
        <begin position="414"/>
        <end position="444"/>
    </location>
</feature>
<feature type="domain" description="DUF112" evidence="2">
    <location>
        <begin position="15"/>
        <end position="434"/>
    </location>
</feature>
<feature type="transmembrane region" description="Helical" evidence="1">
    <location>
        <begin position="541"/>
        <end position="559"/>
    </location>
</feature>
<protein>
    <submittedName>
        <fullName evidence="3">Tricarboxylic transport membrane protein</fullName>
    </submittedName>
</protein>
<feature type="transmembrane region" description="Helical" evidence="1">
    <location>
        <begin position="193"/>
        <end position="216"/>
    </location>
</feature>
<sequence length="660" mass="71595">MEFIFQTFELYHAFLLIFGLLTGILVGALPGLTPTMGVALTIPFTFSLGATEGLIILGGIYCGSVYGGSIPAILFNVPGAPASVATTFDGYPMTEKGEARKALEIATISSVIGGLFGMAMLLFFAPLFADLSLKFGPTESFWVAIFGLTVIAAISEGSTSKNLIGGSIGVMLSFVGIHTITGTTRFTFGMDSLVGGFHVVAVLIGLFAFPQALRIIEKLTSIDKRQPLIYKVKKSSIKQSFVDVLGKPKSVSLGSMVGGFIGLIPGAGGNIASILAYNEVKRFSKNKQFFGKGEKKGVIASESANNAMVGGSLIPLLTLGIPGSPTAAIFLGGLLIHGIWPGRTLFIDNAEVAYTFLYSMIAAQLFLLVLGLSLIKYMTKLSAIPGYIMAPVILSFSIIGAYTMQNNIFDIHTVILIGFIMFFLQKLTFSPAPIALGFILGPIAEEGLLHGVQVGSSHGSALSYFFSGGINIVLFLLIFFTVVVSFIQKIVIHKENSLKQCCVALKWKHLFYPSAIVWLIVAILDIVIIISIQSLPFEQRLFPQITLSILLGLIIIEYMKVIGTNHEQKMKMMPNTIPFKWSMLPILLFVTIVSFLTEVIGFYLQVLLLMMAVPLYFRFVKKNKDIVLPKVFFTAIIFTLILFTVFTLIVKVPLPVPDIF</sequence>
<dbReference type="RefSeq" id="WP_204500588.1">
    <property type="nucleotide sequence ID" value="NZ_JAFBDR010000016.1"/>
</dbReference>
<keyword evidence="1" id="KW-1133">Transmembrane helix</keyword>
<evidence type="ECO:0000259" key="2">
    <source>
        <dbReference type="Pfam" id="PF01970"/>
    </source>
</evidence>
<gene>
    <name evidence="3" type="ORF">JOC48_002792</name>
</gene>
<dbReference type="Pfam" id="PF01970">
    <property type="entry name" value="TctA"/>
    <property type="match status" value="1"/>
</dbReference>
<feature type="transmembrane region" description="Helical" evidence="1">
    <location>
        <begin position="381"/>
        <end position="402"/>
    </location>
</feature>
<feature type="transmembrane region" description="Helical" evidence="1">
    <location>
        <begin position="313"/>
        <end position="340"/>
    </location>
</feature>
<name>A0ABS2N2C1_9BACI</name>
<feature type="transmembrane region" description="Helical" evidence="1">
    <location>
        <begin position="140"/>
        <end position="156"/>
    </location>
</feature>
<feature type="transmembrane region" description="Helical" evidence="1">
    <location>
        <begin position="631"/>
        <end position="650"/>
    </location>
</feature>
<keyword evidence="1" id="KW-0812">Transmembrane</keyword>
<reference evidence="3 4" key="1">
    <citation type="submission" date="2021-01" db="EMBL/GenBank/DDBJ databases">
        <title>Genomic Encyclopedia of Type Strains, Phase IV (KMG-IV): sequencing the most valuable type-strain genomes for metagenomic binning, comparative biology and taxonomic classification.</title>
        <authorList>
            <person name="Goeker M."/>
        </authorList>
    </citation>
    <scope>NUCLEOTIDE SEQUENCE [LARGE SCALE GENOMIC DNA]</scope>
    <source>
        <strain evidence="3 4">DSM 23711</strain>
    </source>
</reference>
<dbReference type="EMBL" id="JAFBDR010000016">
    <property type="protein sequence ID" value="MBM7572289.1"/>
    <property type="molecule type" value="Genomic_DNA"/>
</dbReference>
<organism evidence="3 4">
    <name type="scientific">Aquibacillus albus</name>
    <dbReference type="NCBI Taxonomy" id="1168171"/>
    <lineage>
        <taxon>Bacteria</taxon>
        <taxon>Bacillati</taxon>
        <taxon>Bacillota</taxon>
        <taxon>Bacilli</taxon>
        <taxon>Bacillales</taxon>
        <taxon>Bacillaceae</taxon>
        <taxon>Aquibacillus</taxon>
    </lineage>
</organism>
<feature type="transmembrane region" description="Helical" evidence="1">
    <location>
        <begin position="352"/>
        <end position="375"/>
    </location>
</feature>
<proteinExistence type="predicted"/>
<feature type="transmembrane region" description="Helical" evidence="1">
    <location>
        <begin position="464"/>
        <end position="487"/>
    </location>
</feature>
<dbReference type="Proteomes" id="UP001296943">
    <property type="component" value="Unassembled WGS sequence"/>
</dbReference>
<feature type="transmembrane region" description="Helical" evidence="1">
    <location>
        <begin position="515"/>
        <end position="535"/>
    </location>
</feature>
<evidence type="ECO:0000256" key="1">
    <source>
        <dbReference type="SAM" id="Phobius"/>
    </source>
</evidence>
<feature type="transmembrane region" description="Helical" evidence="1">
    <location>
        <begin position="602"/>
        <end position="619"/>
    </location>
</feature>
<keyword evidence="1" id="KW-0472">Membrane</keyword>